<dbReference type="OrthoDB" id="9780392at2"/>
<feature type="binding site" evidence="5 7">
    <location>
        <position position="199"/>
    </location>
    <ligand>
        <name>FMN</name>
        <dbReference type="ChEBI" id="CHEBI:58210"/>
    </ligand>
</feature>
<evidence type="ECO:0000256" key="7">
    <source>
        <dbReference type="PIRSR" id="PIRSR000190-2"/>
    </source>
</evidence>
<dbReference type="NCBIfam" id="NF004231">
    <property type="entry name" value="PRK05679.1"/>
    <property type="match status" value="1"/>
</dbReference>
<evidence type="ECO:0000256" key="1">
    <source>
        <dbReference type="ARBA" id="ARBA00007301"/>
    </source>
</evidence>
<feature type="binding site" evidence="5 7">
    <location>
        <position position="107"/>
    </location>
    <ligand>
        <name>FMN</name>
        <dbReference type="ChEBI" id="CHEBI:58210"/>
    </ligand>
</feature>
<reference evidence="12" key="1">
    <citation type="journal article" date="2015" name="Chem. Biol.">
        <title>Structure, bioactivity, and resistance mechanism of streptomonomicin, an unusual lasso Peptide from an understudied halophilic actinomycete.</title>
        <authorList>
            <person name="Metelev M."/>
            <person name="Tietz J.I."/>
            <person name="Melby J.O."/>
            <person name="Blair P.M."/>
            <person name="Zhu L."/>
            <person name="Livnat I."/>
            <person name="Severinov K."/>
            <person name="Mitchell D.A."/>
        </authorList>
    </citation>
    <scope>NUCLEOTIDE SEQUENCE [LARGE SCALE GENOMIC DNA]</scope>
    <source>
        <strain evidence="12">YIM 90003</strain>
    </source>
</reference>
<comment type="subunit">
    <text evidence="5">Homodimer.</text>
</comment>
<feature type="binding site" evidence="5 7">
    <location>
        <begin position="143"/>
        <end position="144"/>
    </location>
    <ligand>
        <name>FMN</name>
        <dbReference type="ChEBI" id="CHEBI:58210"/>
    </ligand>
</feature>
<feature type="binding site" evidence="5 6">
    <location>
        <begin position="195"/>
        <end position="197"/>
    </location>
    <ligand>
        <name>substrate</name>
    </ligand>
</feature>
<comment type="similarity">
    <text evidence="1 5">Belongs to the pyridoxamine 5'-phosphate oxidase family.</text>
</comment>
<comment type="catalytic activity">
    <reaction evidence="5">
        <text>pyridoxine 5'-phosphate + O2 = pyridoxal 5'-phosphate + H2O2</text>
        <dbReference type="Rhea" id="RHEA:15149"/>
        <dbReference type="ChEBI" id="CHEBI:15379"/>
        <dbReference type="ChEBI" id="CHEBI:16240"/>
        <dbReference type="ChEBI" id="CHEBI:58589"/>
        <dbReference type="ChEBI" id="CHEBI:597326"/>
        <dbReference type="EC" id="1.4.3.5"/>
    </reaction>
</comment>
<dbReference type="PIRSF" id="PIRSF000190">
    <property type="entry name" value="Pyd_amn-ph_oxd"/>
    <property type="match status" value="1"/>
</dbReference>
<evidence type="ECO:0000313" key="11">
    <source>
        <dbReference type="EMBL" id="KII00469.1"/>
    </source>
</evidence>
<feature type="binding site" evidence="5 6">
    <location>
        <position position="125"/>
    </location>
    <ligand>
        <name>substrate</name>
    </ligand>
</feature>
<proteinExistence type="inferred from homology"/>
<dbReference type="AlphaFoldDB" id="A0A0C2GAN7"/>
<feature type="domain" description="Pyridoxamine 5'-phosphate oxidase N-terminal" evidence="9">
    <location>
        <begin position="36"/>
        <end position="153"/>
    </location>
</feature>
<keyword evidence="4 5" id="KW-0560">Oxidoreductase</keyword>
<evidence type="ECO:0000259" key="9">
    <source>
        <dbReference type="Pfam" id="PF01243"/>
    </source>
</evidence>
<dbReference type="UniPathway" id="UPA01068">
    <property type="reaction ID" value="UER00304"/>
</dbReference>
<comment type="cofactor">
    <cofactor evidence="5 7">
        <name>FMN</name>
        <dbReference type="ChEBI" id="CHEBI:58210"/>
    </cofactor>
    <text evidence="5 7">Binds 1 FMN per subunit.</text>
</comment>
<feature type="binding site" evidence="5 7">
    <location>
        <position position="85"/>
    </location>
    <ligand>
        <name>FMN</name>
        <dbReference type="ChEBI" id="CHEBI:58210"/>
    </ligand>
</feature>
<keyword evidence="12" id="KW-1185">Reference proteome</keyword>
<comment type="pathway">
    <text evidence="5">Cofactor metabolism; pyridoxal 5'-phosphate salvage; pyridoxal 5'-phosphate from pyridoxamine 5'-phosphate: step 1/1.</text>
</comment>
<feature type="domain" description="Pyridoxine 5'-phosphate oxidase dimerisation C-terminal" evidence="10">
    <location>
        <begin position="176"/>
        <end position="221"/>
    </location>
</feature>
<dbReference type="PROSITE" id="PS01064">
    <property type="entry name" value="PYRIDOX_OXIDASE"/>
    <property type="match status" value="1"/>
</dbReference>
<feature type="binding site" evidence="5 7">
    <location>
        <position position="189"/>
    </location>
    <ligand>
        <name>FMN</name>
        <dbReference type="ChEBI" id="CHEBI:58210"/>
    </ligand>
</feature>
<evidence type="ECO:0000259" key="10">
    <source>
        <dbReference type="Pfam" id="PF10590"/>
    </source>
</evidence>
<feature type="binding site" evidence="6">
    <location>
        <begin position="10"/>
        <end position="13"/>
    </location>
    <ligand>
        <name>substrate</name>
    </ligand>
</feature>
<gene>
    <name evidence="5" type="primary">pdxH</name>
    <name evidence="11" type="ORF">LP52_01175</name>
</gene>
<dbReference type="Pfam" id="PF10590">
    <property type="entry name" value="PNP_phzG_C"/>
    <property type="match status" value="1"/>
</dbReference>
<evidence type="ECO:0000256" key="5">
    <source>
        <dbReference type="HAMAP-Rule" id="MF_01629"/>
    </source>
</evidence>
<dbReference type="EMBL" id="JROO01000003">
    <property type="protein sequence ID" value="KII00469.1"/>
    <property type="molecule type" value="Genomic_DNA"/>
</dbReference>
<dbReference type="GO" id="GO:0008615">
    <property type="term" value="P:pyridoxine biosynthetic process"/>
    <property type="evidence" value="ECO:0007669"/>
    <property type="project" value="UniProtKB-UniRule"/>
</dbReference>
<dbReference type="EC" id="1.4.3.5" evidence="5"/>
<feature type="binding site" evidence="5 7">
    <location>
        <begin position="63"/>
        <end position="68"/>
    </location>
    <ligand>
        <name>FMN</name>
        <dbReference type="ChEBI" id="CHEBI:58210"/>
    </ligand>
</feature>
<dbReference type="Proteomes" id="UP000031675">
    <property type="component" value="Unassembled WGS sequence"/>
</dbReference>
<feature type="binding site" evidence="5 6">
    <location>
        <position position="129"/>
    </location>
    <ligand>
        <name>substrate</name>
    </ligand>
</feature>
<comment type="function">
    <text evidence="5">Catalyzes the oxidation of either pyridoxine 5'-phosphate (PNP) or pyridoxamine 5'-phosphate (PMP) into pyridoxal 5'-phosphate (PLP).</text>
</comment>
<keyword evidence="2 5" id="KW-0285">Flavoprotein</keyword>
<accession>A0A0C2GAN7</accession>
<protein>
    <recommendedName>
        <fullName evidence="5">Pyridoxine/pyridoxamine 5'-phosphate oxidase</fullName>
        <ecNumber evidence="5">1.4.3.5</ecNumber>
    </recommendedName>
    <alternativeName>
        <fullName evidence="5">PNP/PMP oxidase</fullName>
        <shortName evidence="5">PNPOx</shortName>
    </alternativeName>
    <alternativeName>
        <fullName evidence="5">Pyridoxal 5'-phosphate synthase</fullName>
    </alternativeName>
</protein>
<name>A0A0C2GAN7_9ACTN</name>
<comment type="catalytic activity">
    <reaction evidence="5">
        <text>pyridoxamine 5'-phosphate + O2 + H2O = pyridoxal 5'-phosphate + H2O2 + NH4(+)</text>
        <dbReference type="Rhea" id="RHEA:15817"/>
        <dbReference type="ChEBI" id="CHEBI:15377"/>
        <dbReference type="ChEBI" id="CHEBI:15379"/>
        <dbReference type="ChEBI" id="CHEBI:16240"/>
        <dbReference type="ChEBI" id="CHEBI:28938"/>
        <dbReference type="ChEBI" id="CHEBI:58451"/>
        <dbReference type="ChEBI" id="CHEBI:597326"/>
        <dbReference type="EC" id="1.4.3.5"/>
    </reaction>
</comment>
<dbReference type="InterPro" id="IPR011576">
    <property type="entry name" value="Pyridox_Oxase_N"/>
</dbReference>
<dbReference type="SUPFAM" id="SSF50475">
    <property type="entry name" value="FMN-binding split barrel"/>
    <property type="match status" value="1"/>
</dbReference>
<dbReference type="Pfam" id="PF01243">
    <property type="entry name" value="PNPOx_N"/>
    <property type="match status" value="1"/>
</dbReference>
<keyword evidence="5" id="KW-0664">Pyridoxine biosynthesis</keyword>
<dbReference type="STRING" id="183763.LP52_01175"/>
<dbReference type="InterPro" id="IPR019576">
    <property type="entry name" value="Pyridoxamine_oxidase_dimer_C"/>
</dbReference>
<dbReference type="PANTHER" id="PTHR10851:SF0">
    <property type="entry name" value="PYRIDOXINE-5'-PHOSPHATE OXIDASE"/>
    <property type="match status" value="1"/>
</dbReference>
<evidence type="ECO:0000256" key="3">
    <source>
        <dbReference type="ARBA" id="ARBA00022643"/>
    </source>
</evidence>
<feature type="binding site" evidence="5 7">
    <location>
        <begin position="78"/>
        <end position="79"/>
    </location>
    <ligand>
        <name>FMN</name>
        <dbReference type="ChEBI" id="CHEBI:58210"/>
    </ligand>
</feature>
<comment type="caution">
    <text evidence="11">The sequence shown here is derived from an EMBL/GenBank/DDBJ whole genome shotgun (WGS) entry which is preliminary data.</text>
</comment>
<dbReference type="HAMAP" id="MF_01629">
    <property type="entry name" value="PdxH"/>
    <property type="match status" value="1"/>
</dbReference>
<dbReference type="Gene3D" id="2.30.110.10">
    <property type="entry name" value="Electron Transport, Fmn-binding Protein, Chain A"/>
    <property type="match status" value="1"/>
</dbReference>
<evidence type="ECO:0000256" key="4">
    <source>
        <dbReference type="ARBA" id="ARBA00023002"/>
    </source>
</evidence>
<feature type="binding site" evidence="5 6">
    <location>
        <position position="133"/>
    </location>
    <ligand>
        <name>substrate</name>
    </ligand>
</feature>
<evidence type="ECO:0000256" key="2">
    <source>
        <dbReference type="ARBA" id="ARBA00022630"/>
    </source>
</evidence>
<dbReference type="GO" id="GO:0010181">
    <property type="term" value="F:FMN binding"/>
    <property type="evidence" value="ECO:0007669"/>
    <property type="project" value="UniProtKB-UniRule"/>
</dbReference>
<organism evidence="11 12">
    <name type="scientific">Streptomonospora alba</name>
    <dbReference type="NCBI Taxonomy" id="183763"/>
    <lineage>
        <taxon>Bacteria</taxon>
        <taxon>Bacillati</taxon>
        <taxon>Actinomycetota</taxon>
        <taxon>Actinomycetes</taxon>
        <taxon>Streptosporangiales</taxon>
        <taxon>Nocardiopsidaceae</taxon>
        <taxon>Streptomonospora</taxon>
    </lineage>
</organism>
<comment type="pathway">
    <text evidence="5">Cofactor metabolism; pyridoxal 5'-phosphate salvage; pyridoxal 5'-phosphate from pyridoxine 5'-phosphate: step 1/1.</text>
</comment>
<feature type="binding site" evidence="5 7">
    <location>
        <position position="84"/>
    </location>
    <ligand>
        <name>FMN</name>
        <dbReference type="ChEBI" id="CHEBI:58210"/>
    </ligand>
</feature>
<dbReference type="GO" id="GO:0004733">
    <property type="term" value="F:pyridoxamine phosphate oxidase activity"/>
    <property type="evidence" value="ECO:0007669"/>
    <property type="project" value="UniProtKB-UniRule"/>
</dbReference>
<dbReference type="InterPro" id="IPR019740">
    <property type="entry name" value="Pyridox_Oxase_CS"/>
</dbReference>
<dbReference type="RefSeq" id="WP_040269940.1">
    <property type="nucleotide sequence ID" value="NZ_JROO01000003.1"/>
</dbReference>
<evidence type="ECO:0000313" key="12">
    <source>
        <dbReference type="Proteomes" id="UP000031675"/>
    </source>
</evidence>
<evidence type="ECO:0000256" key="8">
    <source>
        <dbReference type="SAM" id="MobiDB-lite"/>
    </source>
</evidence>
<dbReference type="NCBIfam" id="TIGR00558">
    <property type="entry name" value="pdxH"/>
    <property type="match status" value="1"/>
</dbReference>
<dbReference type="InterPro" id="IPR012349">
    <property type="entry name" value="Split_barrel_FMN-bd"/>
</dbReference>
<dbReference type="PANTHER" id="PTHR10851">
    <property type="entry name" value="PYRIDOXINE-5-PHOSPHATE OXIDASE"/>
    <property type="match status" value="1"/>
</dbReference>
<feature type="binding site" evidence="5 6">
    <location>
        <position position="68"/>
    </location>
    <ligand>
        <name>substrate</name>
    </ligand>
</feature>
<feature type="region of interest" description="Disordered" evidence="8">
    <location>
        <begin position="1"/>
        <end position="23"/>
    </location>
</feature>
<keyword evidence="3 5" id="KW-0288">FMN</keyword>
<dbReference type="InterPro" id="IPR000659">
    <property type="entry name" value="Pyridox_Oxase"/>
</dbReference>
<sequence>MNDCDPAELRQPYDGPPLRRADMAPHPMEQFHTWFTQAHTSGLAEPNAMVVATVEPNGAPRARTVLLKGYDRSGLRFFTNYGSRKGRALSEESRLALVFPWHGIRRQVQVSGRAERLTDAENDAYFHSRPRGSQLGAWASERQSTRVADRAELDALYAEFAGVWPGGEEIPRPSYWGGYRVLAEEVEFWQGRADRMHDRFRYLLTAGTPAEGVWELDRLAP</sequence>
<evidence type="ECO:0000256" key="6">
    <source>
        <dbReference type="PIRSR" id="PIRSR000190-1"/>
    </source>
</evidence>